<dbReference type="Pfam" id="PF00467">
    <property type="entry name" value="KOW"/>
    <property type="match status" value="1"/>
</dbReference>
<keyword evidence="2 5" id="KW-0689">Ribosomal protein</keyword>
<dbReference type="OrthoDB" id="1688503at2759"/>
<dbReference type="Gene3D" id="2.30.30.30">
    <property type="match status" value="1"/>
</dbReference>
<dbReference type="InterPro" id="IPR005824">
    <property type="entry name" value="KOW"/>
</dbReference>
<dbReference type="AlphaFoldDB" id="A0A7T8K9K5"/>
<evidence type="ECO:0000259" key="4">
    <source>
        <dbReference type="SMART" id="SM00739"/>
    </source>
</evidence>
<dbReference type="CDD" id="cd06089">
    <property type="entry name" value="KOW_RPL26"/>
    <property type="match status" value="1"/>
</dbReference>
<dbReference type="InterPro" id="IPR005756">
    <property type="entry name" value="Ribosomal_uL24_euk/arc"/>
</dbReference>
<feature type="non-terminal residue" evidence="5">
    <location>
        <position position="1"/>
    </location>
</feature>
<dbReference type="SUPFAM" id="SSF50104">
    <property type="entry name" value="Translation proteins SH3-like domain"/>
    <property type="match status" value="1"/>
</dbReference>
<evidence type="ECO:0000256" key="1">
    <source>
        <dbReference type="ARBA" id="ARBA00010618"/>
    </source>
</evidence>
<dbReference type="EMBL" id="CP045896">
    <property type="protein sequence ID" value="QQP50276.1"/>
    <property type="molecule type" value="Genomic_DNA"/>
</dbReference>
<dbReference type="PROSITE" id="PS01108">
    <property type="entry name" value="RIBOSOMAL_L24"/>
    <property type="match status" value="1"/>
</dbReference>
<proteinExistence type="inferred from homology"/>
<dbReference type="GO" id="GO:0003735">
    <property type="term" value="F:structural constituent of ribosome"/>
    <property type="evidence" value="ECO:0007669"/>
    <property type="project" value="InterPro"/>
</dbReference>
<dbReference type="GO" id="GO:0006412">
    <property type="term" value="P:translation"/>
    <property type="evidence" value="ECO:0007669"/>
    <property type="project" value="InterPro"/>
</dbReference>
<keyword evidence="6" id="KW-1185">Reference proteome</keyword>
<feature type="domain" description="KOW" evidence="4">
    <location>
        <begin position="48"/>
        <end position="76"/>
    </location>
</feature>
<dbReference type="InterPro" id="IPR005825">
    <property type="entry name" value="Ribosomal_uL24_CS"/>
</dbReference>
<gene>
    <name evidence="5" type="ORF">FKW44_011226</name>
</gene>
<dbReference type="InterPro" id="IPR014722">
    <property type="entry name" value="Rib_uL2_dom2"/>
</dbReference>
<reference evidence="6" key="1">
    <citation type="submission" date="2021-01" db="EMBL/GenBank/DDBJ databases">
        <title>Caligus Genome Assembly.</title>
        <authorList>
            <person name="Gallardo-Escarate C."/>
        </authorList>
    </citation>
    <scope>NUCLEOTIDE SEQUENCE [LARGE SCALE GENOMIC DNA]</scope>
</reference>
<dbReference type="SMART" id="SM00739">
    <property type="entry name" value="KOW"/>
    <property type="match status" value="1"/>
</dbReference>
<dbReference type="GO" id="GO:0015934">
    <property type="term" value="C:large ribosomal subunit"/>
    <property type="evidence" value="ECO:0007669"/>
    <property type="project" value="InterPro"/>
</dbReference>
<accession>A0A7T8K9K5</accession>
<evidence type="ECO:0000256" key="2">
    <source>
        <dbReference type="ARBA" id="ARBA00022980"/>
    </source>
</evidence>
<dbReference type="InterPro" id="IPR008991">
    <property type="entry name" value="Translation_prot_SH3-like_sf"/>
</dbReference>
<protein>
    <submittedName>
        <fullName evidence="5">60S ribosomal protein L26</fullName>
    </submittedName>
</protein>
<comment type="similarity">
    <text evidence="1">Belongs to the universal ribosomal protein uL24 family.</text>
</comment>
<evidence type="ECO:0000313" key="6">
    <source>
        <dbReference type="Proteomes" id="UP000595437"/>
    </source>
</evidence>
<sequence length="141" mass="16374">MKLNTNVTSSRRKQRKRHFSAHPTFAVGSCLHPSPKNSDKKYNVKSMPVRKDDEVQVLRGHYKGQQIGKVVQCYRKKFCVYIERIQREKANGATVYVGIHPSKVAIVKLKMDKDRKKILDRVPRDELRLPLPPRENTPSRP</sequence>
<dbReference type="GO" id="GO:0003723">
    <property type="term" value="F:RNA binding"/>
    <property type="evidence" value="ECO:0007669"/>
    <property type="project" value="InterPro"/>
</dbReference>
<dbReference type="PANTHER" id="PTHR11143">
    <property type="entry name" value="60S RIBOSOMAL PROTEIN L26 FAMILY MEMBER"/>
    <property type="match status" value="1"/>
</dbReference>
<organism evidence="5 6">
    <name type="scientific">Caligus rogercresseyi</name>
    <name type="common">Sea louse</name>
    <dbReference type="NCBI Taxonomy" id="217165"/>
    <lineage>
        <taxon>Eukaryota</taxon>
        <taxon>Metazoa</taxon>
        <taxon>Ecdysozoa</taxon>
        <taxon>Arthropoda</taxon>
        <taxon>Crustacea</taxon>
        <taxon>Multicrustacea</taxon>
        <taxon>Hexanauplia</taxon>
        <taxon>Copepoda</taxon>
        <taxon>Siphonostomatoida</taxon>
        <taxon>Caligidae</taxon>
        <taxon>Caligus</taxon>
    </lineage>
</organism>
<dbReference type="FunFam" id="2.30.30.30:FF:000009">
    <property type="entry name" value="60S ribosomal protein L26"/>
    <property type="match status" value="1"/>
</dbReference>
<dbReference type="InterPro" id="IPR041988">
    <property type="entry name" value="Ribosomal_uL24_KOW"/>
</dbReference>
<dbReference type="PROSITE" id="PS51257">
    <property type="entry name" value="PROKAR_LIPOPROTEIN"/>
    <property type="match status" value="1"/>
</dbReference>
<evidence type="ECO:0000313" key="5">
    <source>
        <dbReference type="EMBL" id="QQP50276.1"/>
    </source>
</evidence>
<keyword evidence="3" id="KW-0687">Ribonucleoprotein</keyword>
<evidence type="ECO:0000256" key="3">
    <source>
        <dbReference type="ARBA" id="ARBA00023274"/>
    </source>
</evidence>
<dbReference type="Pfam" id="PF16906">
    <property type="entry name" value="Ribosomal_L26"/>
    <property type="match status" value="1"/>
</dbReference>
<dbReference type="Proteomes" id="UP000595437">
    <property type="component" value="Chromosome 7"/>
</dbReference>
<name>A0A7T8K9K5_CALRO</name>
<dbReference type="NCBIfam" id="TIGR01080">
    <property type="entry name" value="rplX_A_E"/>
    <property type="match status" value="1"/>
</dbReference>